<evidence type="ECO:0008006" key="8">
    <source>
        <dbReference type="Google" id="ProtNLM"/>
    </source>
</evidence>
<evidence type="ECO:0000313" key="7">
    <source>
        <dbReference type="Proteomes" id="UP001240639"/>
    </source>
</evidence>
<dbReference type="InterPro" id="IPR037066">
    <property type="entry name" value="Plug_dom_sf"/>
</dbReference>
<reference evidence="6 7" key="1">
    <citation type="submission" date="2023-08" db="EMBL/GenBank/DDBJ databases">
        <title>genomic of G39.</title>
        <authorList>
            <person name="Wang Y."/>
        </authorList>
    </citation>
    <scope>NUCLEOTIDE SEQUENCE [LARGE SCALE GENOMIC DNA]</scope>
    <source>
        <strain evidence="6 7">G39</strain>
    </source>
</reference>
<name>A0ABT9HNX6_9SPHN</name>
<dbReference type="PANTHER" id="PTHR47234:SF3">
    <property type="entry name" value="SECRETIN_TONB SHORT N-TERMINAL DOMAIN-CONTAINING PROTEIN"/>
    <property type="match status" value="1"/>
</dbReference>
<evidence type="ECO:0000256" key="1">
    <source>
        <dbReference type="ARBA" id="ARBA00004442"/>
    </source>
</evidence>
<evidence type="ECO:0000256" key="5">
    <source>
        <dbReference type="SAM" id="SignalP"/>
    </source>
</evidence>
<keyword evidence="3" id="KW-0998">Cell outer membrane</keyword>
<keyword evidence="5" id="KW-0732">Signal</keyword>
<protein>
    <recommendedName>
        <fullName evidence="8">TonB-denpendent receptor</fullName>
    </recommendedName>
</protein>
<comment type="subcellular location">
    <subcellularLocation>
        <location evidence="1">Cell outer membrane</location>
    </subcellularLocation>
</comment>
<evidence type="ECO:0000256" key="4">
    <source>
        <dbReference type="SAM" id="MobiDB-lite"/>
    </source>
</evidence>
<dbReference type="PANTHER" id="PTHR47234">
    <property type="match status" value="1"/>
</dbReference>
<dbReference type="Proteomes" id="UP001240639">
    <property type="component" value="Unassembled WGS sequence"/>
</dbReference>
<keyword evidence="2" id="KW-0472">Membrane</keyword>
<feature type="region of interest" description="Disordered" evidence="4">
    <location>
        <begin position="580"/>
        <end position="607"/>
    </location>
</feature>
<feature type="signal peptide" evidence="5">
    <location>
        <begin position="1"/>
        <end position="22"/>
    </location>
</feature>
<accession>A0ABT9HNX6</accession>
<evidence type="ECO:0000313" key="6">
    <source>
        <dbReference type="EMBL" id="MDP4574700.1"/>
    </source>
</evidence>
<keyword evidence="7" id="KW-1185">Reference proteome</keyword>
<feature type="chain" id="PRO_5045842059" description="TonB-denpendent receptor" evidence="5">
    <location>
        <begin position="23"/>
        <end position="907"/>
    </location>
</feature>
<dbReference type="Gene3D" id="2.170.130.10">
    <property type="entry name" value="TonB-dependent receptor, plug domain"/>
    <property type="match status" value="1"/>
</dbReference>
<dbReference type="InterPro" id="IPR036942">
    <property type="entry name" value="Beta-barrel_TonB_sf"/>
</dbReference>
<sequence length="907" mass="98686">MKHCLAITVSLAALVSANTGLAQEAAEIAQEPAADAQESDEPEYDDDTIVVTSTRIRGQLIVDQPPIAEYDEEDIAAFGGGSIADIIEAIQPATSSGARGSRGGGRPVFLINGIRVSSWREFRSYPPESVAKIEVFPEEVAQRFGYSPDQRVVNIILKPNFQSVTAEVEYEQPSRGGYSYNEQELTYLRIGEKARVNFNAEVEDRSLLTEAERGLAIEGREDEAPFRSLVSDTWSGELTANYARAFMESGDSISLNATLNRDRSRSLSGLANDGLTPLERRSETDTISLGGTFNSAFGDWKANFISDAVFTDGETQIDRFDSSGFDIADSRTYSITNNATLTGYPIALPAGDVAVTLDAGLDWTRLESADTRSDTDLSLTRRRVDGGINLAVPIAERDGALGAIGDLSLNLSAGIDELSDFGVLTDWTAGATWRPFENLTLGATYFRREVAPSLTNLGSPRIDEFNVPVFDYASGATELVTLVTGGNPNLVAETQSDWKFSGNWRLPFWEDARLNLEYGINRSNDVTSTPGFSAAFEEAFPDRVTRDAGGDLLAIDRRPITLFETRSRILSIGFNARGQIGKAPERPERGAERDAQRGGAGARGGFDPARMDAMRKAFCGVPQGEIPDLSQIPEQFRARLLDDSGNPDPEKIAAARERFCGEGAEQRGERFAAMRTAICADPPQLDGLPETMLARLRNEDGEIDPERLKALRERMCSADGAQTEGQARRGGGRRGGMNPFSRGGGDEDKRPRYFFSVNFDRTLENDILLADGGPLFDQLAGDVLGGGAIAANSARLEGGLFWQGYGLRLSGRYTGKARLNGSGLPGSSDLFFDDLATLDLRLFADLGEVFDKDDGWLKGLRVSLKADNIFDARRRVVDEDGVVPDAYDPLRIDPTGRYLGIDVRKAF</sequence>
<dbReference type="RefSeq" id="WP_305932075.1">
    <property type="nucleotide sequence ID" value="NZ_JAVAIM010000001.1"/>
</dbReference>
<evidence type="ECO:0000256" key="2">
    <source>
        <dbReference type="ARBA" id="ARBA00023136"/>
    </source>
</evidence>
<gene>
    <name evidence="6" type="ORF">Q9K02_06055</name>
</gene>
<comment type="caution">
    <text evidence="6">The sequence shown here is derived from an EMBL/GenBank/DDBJ whole genome shotgun (WGS) entry which is preliminary data.</text>
</comment>
<dbReference type="SUPFAM" id="SSF56935">
    <property type="entry name" value="Porins"/>
    <property type="match status" value="2"/>
</dbReference>
<dbReference type="EMBL" id="JAVAIM010000001">
    <property type="protein sequence ID" value="MDP4574700.1"/>
    <property type="molecule type" value="Genomic_DNA"/>
</dbReference>
<evidence type="ECO:0000256" key="3">
    <source>
        <dbReference type="ARBA" id="ARBA00023237"/>
    </source>
</evidence>
<dbReference type="Gene3D" id="2.40.170.20">
    <property type="entry name" value="TonB-dependent receptor, beta-barrel domain"/>
    <property type="match status" value="2"/>
</dbReference>
<proteinExistence type="predicted"/>
<organism evidence="6 7">
    <name type="scientific">Qipengyuania profundimaris</name>
    <dbReference type="NCBI Taxonomy" id="3067652"/>
    <lineage>
        <taxon>Bacteria</taxon>
        <taxon>Pseudomonadati</taxon>
        <taxon>Pseudomonadota</taxon>
        <taxon>Alphaproteobacteria</taxon>
        <taxon>Sphingomonadales</taxon>
        <taxon>Erythrobacteraceae</taxon>
        <taxon>Qipengyuania</taxon>
    </lineage>
</organism>
<feature type="compositionally biased region" description="Basic and acidic residues" evidence="4">
    <location>
        <begin position="583"/>
        <end position="596"/>
    </location>
</feature>
<feature type="region of interest" description="Disordered" evidence="4">
    <location>
        <begin position="718"/>
        <end position="747"/>
    </location>
</feature>